<dbReference type="InterPro" id="IPR013113">
    <property type="entry name" value="SIP_FAD-bd"/>
</dbReference>
<dbReference type="RefSeq" id="WP_377548616.1">
    <property type="nucleotide sequence ID" value="NZ_JBHSBN010000015.1"/>
</dbReference>
<dbReference type="Gene3D" id="2.40.30.10">
    <property type="entry name" value="Translation factors"/>
    <property type="match status" value="1"/>
</dbReference>
<feature type="domain" description="FAD-binding FR-type" evidence="1">
    <location>
        <begin position="7"/>
        <end position="132"/>
    </location>
</feature>
<proteinExistence type="predicted"/>
<accession>A0ABV8KR88</accession>
<keyword evidence="3" id="KW-1185">Reference proteome</keyword>
<protein>
    <submittedName>
        <fullName evidence="2">Siderophore-interacting protein</fullName>
    </submittedName>
</protein>
<dbReference type="CDD" id="cd06193">
    <property type="entry name" value="siderophore_interacting"/>
    <property type="match status" value="1"/>
</dbReference>
<dbReference type="Pfam" id="PF08021">
    <property type="entry name" value="FAD_binding_9"/>
    <property type="match status" value="1"/>
</dbReference>
<evidence type="ECO:0000313" key="2">
    <source>
        <dbReference type="EMBL" id="MFC4108410.1"/>
    </source>
</evidence>
<dbReference type="InterPro" id="IPR007037">
    <property type="entry name" value="SIP_rossman_dom"/>
</dbReference>
<gene>
    <name evidence="2" type="ORF">ACFOX0_21060</name>
</gene>
<evidence type="ECO:0000313" key="3">
    <source>
        <dbReference type="Proteomes" id="UP001595868"/>
    </source>
</evidence>
<dbReference type="Gene3D" id="3.40.50.80">
    <property type="entry name" value="Nucleotide-binding domain of ferredoxin-NADP reductase (FNR) module"/>
    <property type="match status" value="1"/>
</dbReference>
<dbReference type="PANTHER" id="PTHR30157:SF0">
    <property type="entry name" value="NADPH-DEPENDENT FERRIC-CHELATE REDUCTASE"/>
    <property type="match status" value="1"/>
</dbReference>
<dbReference type="InterPro" id="IPR017938">
    <property type="entry name" value="Riboflavin_synthase-like_b-brl"/>
</dbReference>
<dbReference type="Proteomes" id="UP001595868">
    <property type="component" value="Unassembled WGS sequence"/>
</dbReference>
<name>A0ABV8KR88_9ACTN</name>
<sequence length="279" mass="30686">MAEQRKKKVHAARVVRTERLTPHLIRVVLGGDGLAGFAPADWTDSYVKLLFPPPGVTYPEPVDIEAIRRDLPRDRWPRLRSYTVRAWDPATGELTIEFVYHGDEGLAGPWAANARPGDVINLLGPGGAYAPDPTTDWHLLVGDESALPAIGAALDRLPVDAVARVFVEVDGPAEEIKLAAGPATEIVWLHREGRTVGKALVAAVRAAEFPAGAVHAFVHGEATFVRELRRLLRIERGVPLDRLSISGYWRRGVDDEGWRSSKPDWNRQIEAEEAGRTDV</sequence>
<evidence type="ECO:0000259" key="1">
    <source>
        <dbReference type="PROSITE" id="PS51384"/>
    </source>
</evidence>
<comment type="caution">
    <text evidence="2">The sequence shown here is derived from an EMBL/GenBank/DDBJ whole genome shotgun (WGS) entry which is preliminary data.</text>
</comment>
<dbReference type="InterPro" id="IPR039261">
    <property type="entry name" value="FNR_nucleotide-bd"/>
</dbReference>
<dbReference type="EMBL" id="JBHSBN010000015">
    <property type="protein sequence ID" value="MFC4108410.1"/>
    <property type="molecule type" value="Genomic_DNA"/>
</dbReference>
<reference evidence="3" key="1">
    <citation type="journal article" date="2019" name="Int. J. Syst. Evol. Microbiol.">
        <title>The Global Catalogue of Microorganisms (GCM) 10K type strain sequencing project: providing services to taxonomists for standard genome sequencing and annotation.</title>
        <authorList>
            <consortium name="The Broad Institute Genomics Platform"/>
            <consortium name="The Broad Institute Genome Sequencing Center for Infectious Disease"/>
            <person name="Wu L."/>
            <person name="Ma J."/>
        </authorList>
    </citation>
    <scope>NUCLEOTIDE SEQUENCE [LARGE SCALE GENOMIC DNA]</scope>
    <source>
        <strain evidence="3">2902at01</strain>
    </source>
</reference>
<dbReference type="InterPro" id="IPR039374">
    <property type="entry name" value="SIP_fam"/>
</dbReference>
<dbReference type="PROSITE" id="PS51384">
    <property type="entry name" value="FAD_FR"/>
    <property type="match status" value="1"/>
</dbReference>
<dbReference type="SUPFAM" id="SSF63380">
    <property type="entry name" value="Riboflavin synthase domain-like"/>
    <property type="match status" value="1"/>
</dbReference>
<dbReference type="InterPro" id="IPR017927">
    <property type="entry name" value="FAD-bd_FR_type"/>
</dbReference>
<organism evidence="2 3">
    <name type="scientific">Micromonospora zhanjiangensis</name>
    <dbReference type="NCBI Taxonomy" id="1522057"/>
    <lineage>
        <taxon>Bacteria</taxon>
        <taxon>Bacillati</taxon>
        <taxon>Actinomycetota</taxon>
        <taxon>Actinomycetes</taxon>
        <taxon>Micromonosporales</taxon>
        <taxon>Micromonosporaceae</taxon>
        <taxon>Micromonospora</taxon>
    </lineage>
</organism>
<dbReference type="PANTHER" id="PTHR30157">
    <property type="entry name" value="FERRIC REDUCTASE, NADPH-DEPENDENT"/>
    <property type="match status" value="1"/>
</dbReference>
<dbReference type="Pfam" id="PF04954">
    <property type="entry name" value="SIP"/>
    <property type="match status" value="1"/>
</dbReference>